<dbReference type="InterPro" id="IPR002586">
    <property type="entry name" value="CobQ/CobB/MinD/ParA_Nub-bd_dom"/>
</dbReference>
<dbReference type="InterPro" id="IPR027417">
    <property type="entry name" value="P-loop_NTPase"/>
</dbReference>
<dbReference type="AlphaFoldDB" id="A0A975BMM2"/>
<dbReference type="Gene3D" id="3.40.50.300">
    <property type="entry name" value="P-loop containing nucleotide triphosphate hydrolases"/>
    <property type="match status" value="1"/>
</dbReference>
<name>A0A975BMM2_9BACT</name>
<dbReference type="PIRSF" id="PIRSF005647">
    <property type="entry name" value="CooC"/>
    <property type="match status" value="1"/>
</dbReference>
<feature type="domain" description="CobQ/CobB/MinD/ParA nucleotide binding" evidence="1">
    <location>
        <begin position="6"/>
        <end position="226"/>
    </location>
</feature>
<evidence type="ECO:0000313" key="2">
    <source>
        <dbReference type="EMBL" id="QTA88504.1"/>
    </source>
</evidence>
<gene>
    <name evidence="2" type="ORF">dnm_045500</name>
</gene>
<organism evidence="2 3">
    <name type="scientific">Desulfonema magnum</name>
    <dbReference type="NCBI Taxonomy" id="45655"/>
    <lineage>
        <taxon>Bacteria</taxon>
        <taxon>Pseudomonadati</taxon>
        <taxon>Thermodesulfobacteriota</taxon>
        <taxon>Desulfobacteria</taxon>
        <taxon>Desulfobacterales</taxon>
        <taxon>Desulfococcaceae</taxon>
        <taxon>Desulfonema</taxon>
    </lineage>
</organism>
<dbReference type="GO" id="GO:0051782">
    <property type="term" value="P:negative regulation of cell division"/>
    <property type="evidence" value="ECO:0007669"/>
    <property type="project" value="TreeGrafter"/>
</dbReference>
<dbReference type="Proteomes" id="UP000663722">
    <property type="component" value="Chromosome"/>
</dbReference>
<dbReference type="SUPFAM" id="SSF52540">
    <property type="entry name" value="P-loop containing nucleoside triphosphate hydrolases"/>
    <property type="match status" value="1"/>
</dbReference>
<reference evidence="2" key="1">
    <citation type="journal article" date="2021" name="Microb. Physiol.">
        <title>Proteogenomic Insights into the Physiology of Marine, Sulfate-Reducing, Filamentous Desulfonema limicola and Desulfonema magnum.</title>
        <authorList>
            <person name="Schnaars V."/>
            <person name="Wohlbrand L."/>
            <person name="Scheve S."/>
            <person name="Hinrichs C."/>
            <person name="Reinhardt R."/>
            <person name="Rabus R."/>
        </authorList>
    </citation>
    <scope>NUCLEOTIDE SEQUENCE</scope>
    <source>
        <strain evidence="2">4be13</strain>
    </source>
</reference>
<dbReference type="Pfam" id="PF01656">
    <property type="entry name" value="CbiA"/>
    <property type="match status" value="1"/>
</dbReference>
<dbReference type="KEGG" id="dmm:dnm_045500"/>
<dbReference type="PANTHER" id="PTHR43384:SF7">
    <property type="entry name" value="CARBON-MONOXIDE DEHYDROGENASE ACCESSORY PROTEIN"/>
    <property type="match status" value="1"/>
</dbReference>
<sequence length="249" mass="27095">MPFSIALAGKGGTGKTTIAGMLIKYMIMKEKKPILAVDADSNANLNEVLGVKIIDTIGNAREDMKKGKVPSGMTKDIFISMRLEEALTETDNFDLIVMGQPEGQGCYCAANSLLTGFLEKLTANYPYIVMDNEAGMEHISRLTTRNVDVLLIVSDTSRRGLQAATRIHKLSQELNIGANKSHLIINQAKNGPSDMVLDILDEAGLNLAGTVPEDDTLYEYDLNGRPTIEMPEDNDAVKAAFGIFDKIIN</sequence>
<dbReference type="EMBL" id="CP061800">
    <property type="protein sequence ID" value="QTA88504.1"/>
    <property type="molecule type" value="Genomic_DNA"/>
</dbReference>
<accession>A0A975BMM2</accession>
<protein>
    <submittedName>
        <fullName evidence="2">Cobyrinic acid ac-diamide synthase</fullName>
    </submittedName>
</protein>
<keyword evidence="3" id="KW-1185">Reference proteome</keyword>
<dbReference type="GO" id="GO:0009898">
    <property type="term" value="C:cytoplasmic side of plasma membrane"/>
    <property type="evidence" value="ECO:0007669"/>
    <property type="project" value="TreeGrafter"/>
</dbReference>
<proteinExistence type="predicted"/>
<dbReference type="RefSeq" id="WP_207683239.1">
    <property type="nucleotide sequence ID" value="NZ_CP061800.1"/>
</dbReference>
<evidence type="ECO:0000313" key="3">
    <source>
        <dbReference type="Proteomes" id="UP000663722"/>
    </source>
</evidence>
<dbReference type="InterPro" id="IPR050625">
    <property type="entry name" value="ParA/MinD_ATPase"/>
</dbReference>
<dbReference type="InterPro" id="IPR014433">
    <property type="entry name" value="CooC"/>
</dbReference>
<dbReference type="GO" id="GO:0005829">
    <property type="term" value="C:cytosol"/>
    <property type="evidence" value="ECO:0007669"/>
    <property type="project" value="TreeGrafter"/>
</dbReference>
<dbReference type="GO" id="GO:0005524">
    <property type="term" value="F:ATP binding"/>
    <property type="evidence" value="ECO:0007669"/>
    <property type="project" value="TreeGrafter"/>
</dbReference>
<evidence type="ECO:0000259" key="1">
    <source>
        <dbReference type="Pfam" id="PF01656"/>
    </source>
</evidence>
<dbReference type="GO" id="GO:0016887">
    <property type="term" value="F:ATP hydrolysis activity"/>
    <property type="evidence" value="ECO:0007669"/>
    <property type="project" value="TreeGrafter"/>
</dbReference>
<dbReference type="PANTHER" id="PTHR43384">
    <property type="entry name" value="SEPTUM SITE-DETERMINING PROTEIN MIND HOMOLOG, CHLOROPLASTIC-RELATED"/>
    <property type="match status" value="1"/>
</dbReference>